<protein>
    <submittedName>
        <fullName evidence="1">Uncharacterized protein</fullName>
    </submittedName>
</protein>
<proteinExistence type="predicted"/>
<evidence type="ECO:0000313" key="1">
    <source>
        <dbReference type="EMBL" id="EGI63708.1"/>
    </source>
</evidence>
<dbReference type="InParanoid" id="F4WQ10"/>
<reference evidence="1" key="1">
    <citation type="submission" date="2011-02" db="EMBL/GenBank/DDBJ databases">
        <title>The genome of the leaf-cutting ant Acromyrmex echinatior suggests key adaptations to social evolution and fungus farming.</title>
        <authorList>
            <person name="Nygaard S."/>
            <person name="Zhang G."/>
        </authorList>
    </citation>
    <scope>NUCLEOTIDE SEQUENCE</scope>
</reference>
<evidence type="ECO:0000313" key="2">
    <source>
        <dbReference type="Proteomes" id="UP000007755"/>
    </source>
</evidence>
<gene>
    <name evidence="1" type="ORF">G5I_07946</name>
</gene>
<dbReference type="EMBL" id="GL888262">
    <property type="protein sequence ID" value="EGI63708.1"/>
    <property type="molecule type" value="Genomic_DNA"/>
</dbReference>
<keyword evidence="2" id="KW-1185">Reference proteome</keyword>
<name>F4WQ10_ACREC</name>
<dbReference type="AlphaFoldDB" id="F4WQ10"/>
<accession>F4WQ10</accession>
<dbReference type="Proteomes" id="UP000007755">
    <property type="component" value="Unassembled WGS sequence"/>
</dbReference>
<organism evidence="2">
    <name type="scientific">Acromyrmex echinatior</name>
    <name type="common">Panamanian leafcutter ant</name>
    <name type="synonym">Acromyrmex octospinosus echinatior</name>
    <dbReference type="NCBI Taxonomy" id="103372"/>
    <lineage>
        <taxon>Eukaryota</taxon>
        <taxon>Metazoa</taxon>
        <taxon>Ecdysozoa</taxon>
        <taxon>Arthropoda</taxon>
        <taxon>Hexapoda</taxon>
        <taxon>Insecta</taxon>
        <taxon>Pterygota</taxon>
        <taxon>Neoptera</taxon>
        <taxon>Endopterygota</taxon>
        <taxon>Hymenoptera</taxon>
        <taxon>Apocrita</taxon>
        <taxon>Aculeata</taxon>
        <taxon>Formicoidea</taxon>
        <taxon>Formicidae</taxon>
        <taxon>Myrmicinae</taxon>
        <taxon>Acromyrmex</taxon>
    </lineage>
</organism>
<sequence>MMHTRTDLIISFGGAQFHETFGTGLWHRAIPYEIGGACTMHWSEKKMKETREEKKGIPKRTIDRTRMKGCPTLFRNPSGVPSNVRSSSYRIPYLLSDESNSYYHHCHRRGPDHHTYTTYMYGSHGGAARRATHRPLSFSLSGGVIAVDPFSSGRIGRAEKSDSGFQAFDLHSLHGARVAIKKRMWRAVVVVTANSVLWNVWDA</sequence>